<dbReference type="RefSeq" id="WP_168876519.1">
    <property type="nucleotide sequence ID" value="NZ_JABAIM010000001.1"/>
</dbReference>
<sequence>MSLHVLSRTERDETLGLLVQLLHEQALHACFQPIVDLRQGRVLGFEGLIRGPQGSVLATPLALFEVASRHGLLLQLEACCRKVILRAFAEQGLPGQLFLNTSADCFFSPGFSSEQLQQQLAELDMRPSQLVLELTEERPVASLTQLLRSLDPYRQAGFALALDDLGAGYSSLRRWHELKPAYVKMDMHFVQEIDAEPMKRHFTQTIQQLCTLSGALLIAEGIESHRELRVLQELGVSYGQGYFLGKPQPEAVTPLDQDVVATIQSEARRAHQQRNARPGQVVAHSLLHRVEPVAPDVHCEAVYQRFAREPDLVALPVVDHGRPLGMLDRQTLLELFAGPFKRDLYGRRPCRVLMDADALVVEANTALTHLSQQVLEGGRAQLGKGFVITDGGLYQGVGSAFDLMRAITAQQLTAARYANPLTQLPGNVPIDEQVDRLLAEATPFVACYADLDHFKPFNDLYGYRQGDDLIRLTGRILVDACHAELDFIGHIGGDDFMLLMRSADWESRCRHALFRFDEEAAHLFDPEHRRQGRLHATDRTGQEGQFPLTSLSLGAVVVSGQGSMTHHALAEQAALMKKRAKQCPGSTLAVVEPGQEPVILVVTRGPAGQPVSGC</sequence>
<dbReference type="InterPro" id="IPR000160">
    <property type="entry name" value="GGDEF_dom"/>
</dbReference>
<evidence type="ECO:0000259" key="2">
    <source>
        <dbReference type="PROSITE" id="PS50887"/>
    </source>
</evidence>
<dbReference type="NCBIfam" id="TIGR00254">
    <property type="entry name" value="GGDEF"/>
    <property type="match status" value="1"/>
</dbReference>
<dbReference type="SUPFAM" id="SSF141868">
    <property type="entry name" value="EAL domain-like"/>
    <property type="match status" value="1"/>
</dbReference>
<comment type="caution">
    <text evidence="3">The sequence shown here is derived from an EMBL/GenBank/DDBJ whole genome shotgun (WGS) entry which is preliminary data.</text>
</comment>
<evidence type="ECO:0000313" key="4">
    <source>
        <dbReference type="Proteomes" id="UP000587991"/>
    </source>
</evidence>
<dbReference type="Pfam" id="PF00563">
    <property type="entry name" value="EAL"/>
    <property type="match status" value="1"/>
</dbReference>
<dbReference type="Pfam" id="PF00990">
    <property type="entry name" value="GGDEF"/>
    <property type="match status" value="1"/>
</dbReference>
<protein>
    <submittedName>
        <fullName evidence="3">GGDEF domain-containing protein</fullName>
    </submittedName>
</protein>
<dbReference type="SUPFAM" id="SSF54631">
    <property type="entry name" value="CBS-domain pair"/>
    <property type="match status" value="1"/>
</dbReference>
<dbReference type="PROSITE" id="PS50887">
    <property type="entry name" value="GGDEF"/>
    <property type="match status" value="1"/>
</dbReference>
<dbReference type="Proteomes" id="UP000587991">
    <property type="component" value="Unassembled WGS sequence"/>
</dbReference>
<evidence type="ECO:0000313" key="3">
    <source>
        <dbReference type="EMBL" id="NLR74946.1"/>
    </source>
</evidence>
<accession>A0A847SBP5</accession>
<feature type="domain" description="EAL" evidence="1">
    <location>
        <begin position="11"/>
        <end position="261"/>
    </location>
</feature>
<dbReference type="InterPro" id="IPR001633">
    <property type="entry name" value="EAL_dom"/>
</dbReference>
<dbReference type="PROSITE" id="PS50883">
    <property type="entry name" value="EAL"/>
    <property type="match status" value="1"/>
</dbReference>
<dbReference type="CDD" id="cd01949">
    <property type="entry name" value="GGDEF"/>
    <property type="match status" value="1"/>
</dbReference>
<dbReference type="CDD" id="cd04598">
    <property type="entry name" value="CBS_pair_GGDEF_EAL"/>
    <property type="match status" value="1"/>
</dbReference>
<gene>
    <name evidence="3" type="ORF">HF682_07225</name>
</gene>
<dbReference type="SMART" id="SM00267">
    <property type="entry name" value="GGDEF"/>
    <property type="match status" value="1"/>
</dbReference>
<dbReference type="InterPro" id="IPR029787">
    <property type="entry name" value="Nucleotide_cyclase"/>
</dbReference>
<proteinExistence type="predicted"/>
<feature type="domain" description="GGDEF" evidence="2">
    <location>
        <begin position="442"/>
        <end position="593"/>
    </location>
</feature>
<dbReference type="CDD" id="cd01948">
    <property type="entry name" value="EAL"/>
    <property type="match status" value="1"/>
</dbReference>
<dbReference type="SMART" id="SM00052">
    <property type="entry name" value="EAL"/>
    <property type="match status" value="1"/>
</dbReference>
<dbReference type="Gene3D" id="3.30.70.270">
    <property type="match status" value="1"/>
</dbReference>
<evidence type="ECO:0000259" key="1">
    <source>
        <dbReference type="PROSITE" id="PS50883"/>
    </source>
</evidence>
<keyword evidence="4" id="KW-1185">Reference proteome</keyword>
<dbReference type="EMBL" id="JABAIM010000001">
    <property type="protein sequence ID" value="NLR74946.1"/>
    <property type="molecule type" value="Genomic_DNA"/>
</dbReference>
<name>A0A847SBP5_9NEIS</name>
<dbReference type="PANTHER" id="PTHR33121:SF76">
    <property type="entry name" value="SIGNALING PROTEIN"/>
    <property type="match status" value="1"/>
</dbReference>
<dbReference type="Gene3D" id="3.20.20.450">
    <property type="entry name" value="EAL domain"/>
    <property type="match status" value="1"/>
</dbReference>
<dbReference type="PANTHER" id="PTHR33121">
    <property type="entry name" value="CYCLIC DI-GMP PHOSPHODIESTERASE PDEF"/>
    <property type="match status" value="1"/>
</dbReference>
<dbReference type="SUPFAM" id="SSF55073">
    <property type="entry name" value="Nucleotide cyclase"/>
    <property type="match status" value="1"/>
</dbReference>
<dbReference type="GO" id="GO:0071111">
    <property type="term" value="F:cyclic-guanylate-specific phosphodiesterase activity"/>
    <property type="evidence" value="ECO:0007669"/>
    <property type="project" value="InterPro"/>
</dbReference>
<dbReference type="AlphaFoldDB" id="A0A847SBP5"/>
<dbReference type="InterPro" id="IPR043128">
    <property type="entry name" value="Rev_trsase/Diguanyl_cyclase"/>
</dbReference>
<reference evidence="3 4" key="1">
    <citation type="submission" date="2020-04" db="EMBL/GenBank/DDBJ databases">
        <title>Draft genome of Leeia sp. IMCC25680.</title>
        <authorList>
            <person name="Song J."/>
            <person name="Cho J.-C."/>
        </authorList>
    </citation>
    <scope>NUCLEOTIDE SEQUENCE [LARGE SCALE GENOMIC DNA]</scope>
    <source>
        <strain evidence="3 4">IMCC25680</strain>
    </source>
</reference>
<organism evidence="3 4">
    <name type="scientific">Leeia aquatica</name>
    <dbReference type="NCBI Taxonomy" id="2725557"/>
    <lineage>
        <taxon>Bacteria</taxon>
        <taxon>Pseudomonadati</taxon>
        <taxon>Pseudomonadota</taxon>
        <taxon>Betaproteobacteria</taxon>
        <taxon>Neisseriales</taxon>
        <taxon>Leeiaceae</taxon>
        <taxon>Leeia</taxon>
    </lineage>
</organism>
<dbReference type="InterPro" id="IPR046342">
    <property type="entry name" value="CBS_dom_sf"/>
</dbReference>
<dbReference type="InterPro" id="IPR035919">
    <property type="entry name" value="EAL_sf"/>
</dbReference>
<dbReference type="InterPro" id="IPR050706">
    <property type="entry name" value="Cyclic-di-GMP_PDE-like"/>
</dbReference>